<evidence type="ECO:0000256" key="4">
    <source>
        <dbReference type="ARBA" id="ARBA00022741"/>
    </source>
</evidence>
<keyword evidence="7 10" id="KW-0573">Peptidoglycan synthesis</keyword>
<comment type="subcellular location">
    <subcellularLocation>
        <location evidence="10 11">Cytoplasm</location>
    </subcellularLocation>
</comment>
<evidence type="ECO:0000256" key="5">
    <source>
        <dbReference type="ARBA" id="ARBA00022840"/>
    </source>
</evidence>
<accession>A0ABT5K5A5</accession>
<gene>
    <name evidence="10 16" type="primary">murF</name>
    <name evidence="16" type="ORF">OIK44_19755</name>
</gene>
<dbReference type="Gene3D" id="3.90.190.20">
    <property type="entry name" value="Mur ligase, C-terminal domain"/>
    <property type="match status" value="1"/>
</dbReference>
<feature type="signal peptide" evidence="12">
    <location>
        <begin position="1"/>
        <end position="22"/>
    </location>
</feature>
<keyword evidence="17" id="KW-1185">Reference proteome</keyword>
<proteinExistence type="inferred from homology"/>
<sequence length="465" mass="48800">MRATLAQLAAAIPGAVVVPAAAAQLAFDGVGTDSRNVQAGALFVALRGDTFDAHAFLAQVAEKGAAAVVVEELPDGWTLPAIVVPDTLAALGRIANVWRRKFALPVIGVTGSNGKTTVKEMLAAILAAAYGEDGRLATRGNLNNEIGVPLTLFRLDAAQRAAVIELGMNHPGEIARLAAIAAPTLALVNNAQREHQEFMHTVAAVARENGAVLAALPADGIAVFPHGDEFSGIWRELSGARRCITFGLDKDADVSCTQRAAADFGSELSVSVRDGAELRQFHVALRAAGEHNVRNALAAVACAFGAGVGLDAIRRGLEAFVPVNGRLQRKRAANGATVIDDSYNANPDSVRAAIDVLAQAAAPRILVLGDMGEVGDQGQQFHEEIAAYAVASGIEHVLVTGELARHLRRPGVDHFEQFGDLLAALDARLAARPDATILVKGSRFMKMERAVQHLIGSQNNNKEAH</sequence>
<dbReference type="InterPro" id="IPR051046">
    <property type="entry name" value="MurCDEF_CellWall_CoF430Synth"/>
</dbReference>
<dbReference type="SUPFAM" id="SSF53244">
    <property type="entry name" value="MurD-like peptide ligases, peptide-binding domain"/>
    <property type="match status" value="1"/>
</dbReference>
<comment type="function">
    <text evidence="10 11">Involved in cell wall formation. Catalyzes the final step in the synthesis of UDP-N-acetylmuramoyl-pentapeptide, the precursor of murein.</text>
</comment>
<dbReference type="InterPro" id="IPR000713">
    <property type="entry name" value="Mur_ligase_N"/>
</dbReference>
<dbReference type="NCBIfam" id="TIGR01143">
    <property type="entry name" value="murF"/>
    <property type="match status" value="1"/>
</dbReference>
<reference evidence="16 17" key="1">
    <citation type="submission" date="2022-10" db="EMBL/GenBank/DDBJ databases">
        <title>Janthinobacterium sp. hw3 Genome sequencing.</title>
        <authorList>
            <person name="Park S."/>
        </authorList>
    </citation>
    <scope>NUCLEOTIDE SEQUENCE [LARGE SCALE GENOMIC DNA]</scope>
    <source>
        <strain evidence="17">hw3</strain>
    </source>
</reference>
<keyword evidence="2 10" id="KW-0436">Ligase</keyword>
<keyword evidence="1 10" id="KW-0963">Cytoplasm</keyword>
<dbReference type="Gene3D" id="3.40.1190.10">
    <property type="entry name" value="Mur-like, catalytic domain"/>
    <property type="match status" value="1"/>
</dbReference>
<comment type="similarity">
    <text evidence="10">Belongs to the MurCDEF family. MurF subfamily.</text>
</comment>
<dbReference type="Pfam" id="PF08245">
    <property type="entry name" value="Mur_ligase_M"/>
    <property type="match status" value="1"/>
</dbReference>
<keyword evidence="4 10" id="KW-0547">Nucleotide-binding</keyword>
<evidence type="ECO:0000313" key="17">
    <source>
        <dbReference type="Proteomes" id="UP001221208"/>
    </source>
</evidence>
<dbReference type="SUPFAM" id="SSF63418">
    <property type="entry name" value="MurE/MurF N-terminal domain"/>
    <property type="match status" value="1"/>
</dbReference>
<evidence type="ECO:0000256" key="3">
    <source>
        <dbReference type="ARBA" id="ARBA00022618"/>
    </source>
</evidence>
<comment type="catalytic activity">
    <reaction evidence="10 11">
        <text>D-alanyl-D-alanine + UDP-N-acetyl-alpha-D-muramoyl-L-alanyl-gamma-D-glutamyl-meso-2,6-diaminopimelate + ATP = UDP-N-acetyl-alpha-D-muramoyl-L-alanyl-gamma-D-glutamyl-meso-2,6-diaminopimeloyl-D-alanyl-D-alanine + ADP + phosphate + H(+)</text>
        <dbReference type="Rhea" id="RHEA:28374"/>
        <dbReference type="ChEBI" id="CHEBI:15378"/>
        <dbReference type="ChEBI" id="CHEBI:30616"/>
        <dbReference type="ChEBI" id="CHEBI:43474"/>
        <dbReference type="ChEBI" id="CHEBI:57822"/>
        <dbReference type="ChEBI" id="CHEBI:61386"/>
        <dbReference type="ChEBI" id="CHEBI:83905"/>
        <dbReference type="ChEBI" id="CHEBI:456216"/>
        <dbReference type="EC" id="6.3.2.10"/>
    </reaction>
</comment>
<evidence type="ECO:0000259" key="13">
    <source>
        <dbReference type="Pfam" id="PF01225"/>
    </source>
</evidence>
<dbReference type="RefSeq" id="WP_273673224.1">
    <property type="nucleotide sequence ID" value="NZ_JAQQXR010000008.1"/>
</dbReference>
<dbReference type="Gene3D" id="3.40.1390.10">
    <property type="entry name" value="MurE/MurF, N-terminal domain"/>
    <property type="match status" value="1"/>
</dbReference>
<dbReference type="Proteomes" id="UP001221208">
    <property type="component" value="Unassembled WGS sequence"/>
</dbReference>
<evidence type="ECO:0000313" key="16">
    <source>
        <dbReference type="EMBL" id="MDC8759825.1"/>
    </source>
</evidence>
<evidence type="ECO:0000256" key="7">
    <source>
        <dbReference type="ARBA" id="ARBA00022984"/>
    </source>
</evidence>
<dbReference type="GO" id="GO:0016874">
    <property type="term" value="F:ligase activity"/>
    <property type="evidence" value="ECO:0007669"/>
    <property type="project" value="UniProtKB-KW"/>
</dbReference>
<keyword evidence="9 10" id="KW-0961">Cell wall biogenesis/degradation</keyword>
<evidence type="ECO:0000259" key="15">
    <source>
        <dbReference type="Pfam" id="PF08245"/>
    </source>
</evidence>
<keyword evidence="5 10" id="KW-0067">ATP-binding</keyword>
<dbReference type="Pfam" id="PF01225">
    <property type="entry name" value="Mur_ligase"/>
    <property type="match status" value="1"/>
</dbReference>
<protein>
    <recommendedName>
        <fullName evidence="10 11">UDP-N-acetylmuramoyl-tripeptide--D-alanyl-D-alanine ligase</fullName>
        <ecNumber evidence="10 11">6.3.2.10</ecNumber>
    </recommendedName>
    <alternativeName>
        <fullName evidence="10">D-alanyl-D-alanine-adding enzyme</fullName>
    </alternativeName>
</protein>
<evidence type="ECO:0000256" key="9">
    <source>
        <dbReference type="ARBA" id="ARBA00023316"/>
    </source>
</evidence>
<dbReference type="InterPro" id="IPR036565">
    <property type="entry name" value="Mur-like_cat_sf"/>
</dbReference>
<organism evidence="16 17">
    <name type="scientific">Janthinobacterium fluminis</name>
    <dbReference type="NCBI Taxonomy" id="2987524"/>
    <lineage>
        <taxon>Bacteria</taxon>
        <taxon>Pseudomonadati</taxon>
        <taxon>Pseudomonadota</taxon>
        <taxon>Betaproteobacteria</taxon>
        <taxon>Burkholderiales</taxon>
        <taxon>Oxalobacteraceae</taxon>
        <taxon>Janthinobacterium</taxon>
    </lineage>
</organism>
<dbReference type="Pfam" id="PF02875">
    <property type="entry name" value="Mur_ligase_C"/>
    <property type="match status" value="1"/>
</dbReference>
<feature type="domain" description="Mur ligase N-terminal catalytic" evidence="13">
    <location>
        <begin position="28"/>
        <end position="96"/>
    </location>
</feature>
<keyword evidence="12" id="KW-0732">Signal</keyword>
<dbReference type="EMBL" id="JAQQXR010000008">
    <property type="protein sequence ID" value="MDC8759825.1"/>
    <property type="molecule type" value="Genomic_DNA"/>
</dbReference>
<comment type="caution">
    <text evidence="16">The sequence shown here is derived from an EMBL/GenBank/DDBJ whole genome shotgun (WGS) entry which is preliminary data.</text>
</comment>
<feature type="chain" id="PRO_5045171674" description="UDP-N-acetylmuramoyl-tripeptide--D-alanyl-D-alanine ligase" evidence="12">
    <location>
        <begin position="23"/>
        <end position="465"/>
    </location>
</feature>
<feature type="binding site" evidence="10">
    <location>
        <begin position="111"/>
        <end position="117"/>
    </location>
    <ligand>
        <name>ATP</name>
        <dbReference type="ChEBI" id="CHEBI:30616"/>
    </ligand>
</feature>
<dbReference type="EC" id="6.3.2.10" evidence="10 11"/>
<evidence type="ECO:0000259" key="14">
    <source>
        <dbReference type="Pfam" id="PF02875"/>
    </source>
</evidence>
<keyword evidence="8 10" id="KW-0131">Cell cycle</keyword>
<evidence type="ECO:0000256" key="6">
    <source>
        <dbReference type="ARBA" id="ARBA00022960"/>
    </source>
</evidence>
<dbReference type="InterPro" id="IPR013221">
    <property type="entry name" value="Mur_ligase_cen"/>
</dbReference>
<comment type="pathway">
    <text evidence="10 11">Cell wall biogenesis; peptidoglycan biosynthesis.</text>
</comment>
<dbReference type="InterPro" id="IPR036615">
    <property type="entry name" value="Mur_ligase_C_dom_sf"/>
</dbReference>
<evidence type="ECO:0000256" key="12">
    <source>
        <dbReference type="SAM" id="SignalP"/>
    </source>
</evidence>
<dbReference type="PANTHER" id="PTHR43024">
    <property type="entry name" value="UDP-N-ACETYLMURAMOYL-TRIPEPTIDE--D-ALANYL-D-ALANINE LIGASE"/>
    <property type="match status" value="1"/>
</dbReference>
<evidence type="ECO:0000256" key="2">
    <source>
        <dbReference type="ARBA" id="ARBA00022598"/>
    </source>
</evidence>
<evidence type="ECO:0000256" key="10">
    <source>
        <dbReference type="HAMAP-Rule" id="MF_02019"/>
    </source>
</evidence>
<evidence type="ECO:0000256" key="1">
    <source>
        <dbReference type="ARBA" id="ARBA00022490"/>
    </source>
</evidence>
<feature type="domain" description="Mur ligase C-terminal" evidence="14">
    <location>
        <begin position="325"/>
        <end position="443"/>
    </location>
</feature>
<dbReference type="SUPFAM" id="SSF53623">
    <property type="entry name" value="MurD-like peptide ligases, catalytic domain"/>
    <property type="match status" value="1"/>
</dbReference>
<dbReference type="PANTHER" id="PTHR43024:SF1">
    <property type="entry name" value="UDP-N-ACETYLMURAMOYL-TRIPEPTIDE--D-ALANYL-D-ALANINE LIGASE"/>
    <property type="match status" value="1"/>
</dbReference>
<feature type="domain" description="Mur ligase central" evidence="15">
    <location>
        <begin position="109"/>
        <end position="303"/>
    </location>
</feature>
<dbReference type="InterPro" id="IPR005863">
    <property type="entry name" value="UDP-N-AcMur_synth"/>
</dbReference>
<keyword evidence="6 10" id="KW-0133">Cell shape</keyword>
<evidence type="ECO:0000256" key="11">
    <source>
        <dbReference type="RuleBase" id="RU004136"/>
    </source>
</evidence>
<name>A0ABT5K5A5_9BURK</name>
<keyword evidence="3 10" id="KW-0132">Cell division</keyword>
<dbReference type="HAMAP" id="MF_02019">
    <property type="entry name" value="MurF"/>
    <property type="match status" value="1"/>
</dbReference>
<dbReference type="InterPro" id="IPR004101">
    <property type="entry name" value="Mur_ligase_C"/>
</dbReference>
<evidence type="ECO:0000256" key="8">
    <source>
        <dbReference type="ARBA" id="ARBA00023306"/>
    </source>
</evidence>
<dbReference type="InterPro" id="IPR035911">
    <property type="entry name" value="MurE/MurF_N"/>
</dbReference>